<dbReference type="RefSeq" id="WP_221031412.1">
    <property type="nucleotide sequence ID" value="NZ_CP139781.1"/>
</dbReference>
<evidence type="ECO:0000313" key="2">
    <source>
        <dbReference type="EMBL" id="WRQ86491.1"/>
    </source>
</evidence>
<reference evidence="2 3" key="1">
    <citation type="submission" date="2023-12" db="EMBL/GenBank/DDBJ databases">
        <title>Description of an unclassified Opitutus bacterium of Verrucomicrobiota.</title>
        <authorList>
            <person name="Zhang D.-F."/>
        </authorList>
    </citation>
    <scope>NUCLEOTIDE SEQUENCE [LARGE SCALE GENOMIC DNA]</scope>
    <source>
        <strain evidence="2 3">WL0086</strain>
    </source>
</reference>
<evidence type="ECO:0008006" key="4">
    <source>
        <dbReference type="Google" id="ProtNLM"/>
    </source>
</evidence>
<accession>A0ABZ1C4U2</accession>
<name>A0ABZ1C4U2_9BACT</name>
<keyword evidence="1" id="KW-0732">Signal</keyword>
<feature type="signal peptide" evidence="1">
    <location>
        <begin position="1"/>
        <end position="23"/>
    </location>
</feature>
<keyword evidence="3" id="KW-1185">Reference proteome</keyword>
<organism evidence="2 3">
    <name type="scientific">Actomonas aquatica</name>
    <dbReference type="NCBI Taxonomy" id="2866162"/>
    <lineage>
        <taxon>Bacteria</taxon>
        <taxon>Pseudomonadati</taxon>
        <taxon>Verrucomicrobiota</taxon>
        <taxon>Opitutia</taxon>
        <taxon>Opitutales</taxon>
        <taxon>Opitutaceae</taxon>
        <taxon>Actomonas</taxon>
    </lineage>
</organism>
<protein>
    <recommendedName>
        <fullName evidence="4">DUF4136 domain-containing protein</fullName>
    </recommendedName>
</protein>
<sequence>MPHPTPRVQPLLLALTGIAFLLAGCETTTSHTASSLTVQAARAPRMATTDTPTPAATEPRTYTLRYVNAKSRDLIQPDLSALFATLARQGFTPAVADASPDAIVWIAAITDLHQEQQVGSLEGPPAADNPDSLRYKNAAGMIGRYNRLMHDDRHGSGEMILGPEGEVIMTGNLGDNVTDEARFDSNIPQRTVLRQRNVLALWATRTTSPAHADDDGELWLVEAMSDQPAGDPPTPFPVLVDLALQNLGTDTHGPQTVPLPEPTTP</sequence>
<dbReference type="EMBL" id="CP139781">
    <property type="protein sequence ID" value="WRQ86491.1"/>
    <property type="molecule type" value="Genomic_DNA"/>
</dbReference>
<feature type="chain" id="PRO_5046252358" description="DUF4136 domain-containing protein" evidence="1">
    <location>
        <begin position="24"/>
        <end position="265"/>
    </location>
</feature>
<gene>
    <name evidence="2" type="ORF">K1X11_016870</name>
</gene>
<proteinExistence type="predicted"/>
<dbReference type="Proteomes" id="UP000738431">
    <property type="component" value="Chromosome"/>
</dbReference>
<dbReference type="PROSITE" id="PS51257">
    <property type="entry name" value="PROKAR_LIPOPROTEIN"/>
    <property type="match status" value="1"/>
</dbReference>
<evidence type="ECO:0000313" key="3">
    <source>
        <dbReference type="Proteomes" id="UP000738431"/>
    </source>
</evidence>
<evidence type="ECO:0000256" key="1">
    <source>
        <dbReference type="SAM" id="SignalP"/>
    </source>
</evidence>